<dbReference type="InterPro" id="IPR001375">
    <property type="entry name" value="Peptidase_S9_cat"/>
</dbReference>
<dbReference type="Pfam" id="PF00326">
    <property type="entry name" value="Peptidase_S9"/>
    <property type="match status" value="1"/>
</dbReference>
<dbReference type="AlphaFoldDB" id="A0A1Q2MAA1"/>
<organism evidence="3 4">
    <name type="scientific">Microbulbifer agarilyticus</name>
    <dbReference type="NCBI Taxonomy" id="260552"/>
    <lineage>
        <taxon>Bacteria</taxon>
        <taxon>Pseudomonadati</taxon>
        <taxon>Pseudomonadota</taxon>
        <taxon>Gammaproteobacteria</taxon>
        <taxon>Cellvibrionales</taxon>
        <taxon>Microbulbiferaceae</taxon>
        <taxon>Microbulbifer</taxon>
    </lineage>
</organism>
<reference evidence="3" key="1">
    <citation type="submission" date="2017-02" db="EMBL/GenBank/DDBJ databases">
        <title>Genome of Microbulbifer agarilyticus GP101.</title>
        <authorList>
            <person name="Jung J."/>
            <person name="Bae S.S."/>
            <person name="Baek K."/>
        </authorList>
    </citation>
    <scope>NUCLEOTIDE SEQUENCE [LARGE SCALE GENOMIC DNA]</scope>
    <source>
        <strain evidence="3">GP101</strain>
    </source>
</reference>
<name>A0A1Q2MAA1_9GAMM</name>
<keyword evidence="1" id="KW-0378">Hydrolase</keyword>
<dbReference type="STRING" id="260552.Mag101_15280"/>
<dbReference type="SUPFAM" id="SSF53474">
    <property type="entry name" value="alpha/beta-Hydrolases"/>
    <property type="match status" value="1"/>
</dbReference>
<dbReference type="GO" id="GO:0006508">
    <property type="term" value="P:proteolysis"/>
    <property type="evidence" value="ECO:0007669"/>
    <property type="project" value="InterPro"/>
</dbReference>
<keyword evidence="4" id="KW-1185">Reference proteome</keyword>
<dbReference type="SUPFAM" id="SSF50969">
    <property type="entry name" value="YVTN repeat-like/Quinoprotein amine dehydrogenase"/>
    <property type="match status" value="1"/>
</dbReference>
<feature type="domain" description="Peptidase S9 prolyl oligopeptidase catalytic" evidence="2">
    <location>
        <begin position="427"/>
        <end position="641"/>
    </location>
</feature>
<dbReference type="InterPro" id="IPR029058">
    <property type="entry name" value="AB_hydrolase_fold"/>
</dbReference>
<evidence type="ECO:0000313" key="4">
    <source>
        <dbReference type="Proteomes" id="UP000188219"/>
    </source>
</evidence>
<dbReference type="PANTHER" id="PTHR42776:SF27">
    <property type="entry name" value="DIPEPTIDYL PEPTIDASE FAMILY MEMBER 6"/>
    <property type="match status" value="1"/>
</dbReference>
<protein>
    <recommendedName>
        <fullName evidence="2">Peptidase S9 prolyl oligopeptidase catalytic domain-containing protein</fullName>
    </recommendedName>
</protein>
<dbReference type="Gene3D" id="3.40.50.1820">
    <property type="entry name" value="alpha/beta hydrolase"/>
    <property type="match status" value="1"/>
</dbReference>
<evidence type="ECO:0000256" key="1">
    <source>
        <dbReference type="ARBA" id="ARBA00022801"/>
    </source>
</evidence>
<dbReference type="Proteomes" id="UP000188219">
    <property type="component" value="Chromosome"/>
</dbReference>
<evidence type="ECO:0000313" key="3">
    <source>
        <dbReference type="EMBL" id="AQQ69616.1"/>
    </source>
</evidence>
<dbReference type="KEGG" id="maga:Mag101_15280"/>
<sequence length="642" mass="72487">MAAVALSFQVQAKETGLTAKDYGALPQHSMLAVSPSGERLVYRTTGVNGEDHAVVISLVDGEQLNAIDLSKITPERMYFASEDEVILLASTVRKLFGYRGKLDLSTAYAFNWRTNDLRQMLTPGDVIYAGQSGLGRIFGLSPDGKYAYMPAYVPRNSVDSNPRYSLMRVDFESPTRPREHFKGRSSSRGFMLDGEGNVIVHEQFDNNRNLHLLMVRRGDDWKELYREKTEIPNIAFTGLTPNRDSVIAIRTDKNSGRKNFYALSLASGEFSDLGFGRDDADVEYTYKSLDRRVWGVRYSGLTPTYRFFDESISQRMEDIQSLFAGHSVWLHDWSEGWEQLMVYVEGSNSSGEYYLFPREGAPMRLFSARPDIKSEQVHPLATIHFKARDGLMIPTLLTLPKDRVNDLENLPAVIMPHGGPASYDRVSFDWLAQALANRGHLVVQPQFRGSTGFGHVHFMAGHGEWGEKMQDDLTDTVDMLVRKGIVDAGRVCIVGMSYGGYAALAGGAFTPDKYRCVVSVNGVSDLEQILVTEKRDHGRNHWLVAYWEKLMADGDADKATLRAVSPVHHVEQFQAPVLLIHSEDDVTIPLRQSRYMYKRLKREKKSVEFVELKDETHHLDTPEGRMRTVEEIVAFVDKHLQP</sequence>
<dbReference type="EMBL" id="CP019650">
    <property type="protein sequence ID" value="AQQ69616.1"/>
    <property type="molecule type" value="Genomic_DNA"/>
</dbReference>
<accession>A0A1Q2MAA1</accession>
<evidence type="ECO:0000259" key="2">
    <source>
        <dbReference type="Pfam" id="PF00326"/>
    </source>
</evidence>
<dbReference type="InterPro" id="IPR011044">
    <property type="entry name" value="Quino_amine_DH_bsu"/>
</dbReference>
<gene>
    <name evidence="3" type="ORF">Mag101_15280</name>
</gene>
<dbReference type="PANTHER" id="PTHR42776">
    <property type="entry name" value="SERINE PEPTIDASE S9 FAMILY MEMBER"/>
    <property type="match status" value="1"/>
</dbReference>
<dbReference type="GO" id="GO:0004252">
    <property type="term" value="F:serine-type endopeptidase activity"/>
    <property type="evidence" value="ECO:0007669"/>
    <property type="project" value="TreeGrafter"/>
</dbReference>
<proteinExistence type="predicted"/>